<comment type="caution">
    <text evidence="6">The sequence shown here is derived from an EMBL/GenBank/DDBJ whole genome shotgun (WGS) entry which is preliminary data.</text>
</comment>
<evidence type="ECO:0000256" key="3">
    <source>
        <dbReference type="ARBA" id="ARBA00022603"/>
    </source>
</evidence>
<keyword evidence="2" id="KW-0963">Cytoplasm</keyword>
<evidence type="ECO:0000256" key="5">
    <source>
        <dbReference type="SAM" id="MobiDB-lite"/>
    </source>
</evidence>
<feature type="region of interest" description="Disordered" evidence="5">
    <location>
        <begin position="184"/>
        <end position="217"/>
    </location>
</feature>
<keyword evidence="3 6" id="KW-0489">Methyltransferase</keyword>
<evidence type="ECO:0000313" key="6">
    <source>
        <dbReference type="EMBL" id="TWB12403.1"/>
    </source>
</evidence>
<accession>A0A560ESP9</accession>
<proteinExistence type="predicted"/>
<organism evidence="6 7">
    <name type="scientific">Nitrospirillum amazonense</name>
    <dbReference type="NCBI Taxonomy" id="28077"/>
    <lineage>
        <taxon>Bacteria</taxon>
        <taxon>Pseudomonadati</taxon>
        <taxon>Pseudomonadota</taxon>
        <taxon>Alphaproteobacteria</taxon>
        <taxon>Rhodospirillales</taxon>
        <taxon>Azospirillaceae</taxon>
        <taxon>Nitrospirillum</taxon>
    </lineage>
</organism>
<evidence type="ECO:0000256" key="4">
    <source>
        <dbReference type="ARBA" id="ARBA00022679"/>
    </source>
</evidence>
<evidence type="ECO:0000256" key="2">
    <source>
        <dbReference type="ARBA" id="ARBA00022490"/>
    </source>
</evidence>
<sequence>MKACLPTWFTLDVAEADRFVTPDFTLGQFFYSAETVRLLADCLDHFTNPCCLCTPRLAYEWHQRGREVRLLDYDRRFSSMPGYRPFDLLRPQPTTERFDAVIFDPIFSDATRLRRALEMVAGQPDADTPTALYMTFPKEREAELLSAFGAWRLAPLPFRLGYNNVRPGHADTFQLYGNRPLPSPYPAVTDKADDANRAAMNRATSAQTSGSAERVKK</sequence>
<dbReference type="AlphaFoldDB" id="A0A560ESP9"/>
<name>A0A560ESP9_9PROT</name>
<reference evidence="6 7" key="1">
    <citation type="submission" date="2019-06" db="EMBL/GenBank/DDBJ databases">
        <title>Genomic Encyclopedia of Type Strains, Phase IV (KMG-V): Genome sequencing to study the core and pangenomes of soil and plant-associated prokaryotes.</title>
        <authorList>
            <person name="Whitman W."/>
        </authorList>
    </citation>
    <scope>NUCLEOTIDE SEQUENCE [LARGE SCALE GENOMIC DNA]</scope>
    <source>
        <strain evidence="6 7">BR 11880</strain>
    </source>
</reference>
<dbReference type="InterPro" id="IPR041370">
    <property type="entry name" value="Mlase_EEF1AKMT1/ZCCHC4"/>
</dbReference>
<comment type="subcellular location">
    <subcellularLocation>
        <location evidence="1">Cytoplasm</location>
    </subcellularLocation>
</comment>
<protein>
    <submittedName>
        <fullName evidence="6">Putative N6-adenine methyltransferase</fullName>
    </submittedName>
</protein>
<dbReference type="GO" id="GO:0005737">
    <property type="term" value="C:cytoplasm"/>
    <property type="evidence" value="ECO:0007669"/>
    <property type="project" value="UniProtKB-SubCell"/>
</dbReference>
<keyword evidence="4 6" id="KW-0808">Transferase</keyword>
<dbReference type="Pfam" id="PF10237">
    <property type="entry name" value="N6-adenineMlase"/>
    <property type="match status" value="1"/>
</dbReference>
<gene>
    <name evidence="6" type="ORF">FBZ89_12416</name>
</gene>
<dbReference type="EMBL" id="VITN01000024">
    <property type="protein sequence ID" value="TWB12403.1"/>
    <property type="molecule type" value="Genomic_DNA"/>
</dbReference>
<evidence type="ECO:0000256" key="1">
    <source>
        <dbReference type="ARBA" id="ARBA00004496"/>
    </source>
</evidence>
<dbReference type="GO" id="GO:0032259">
    <property type="term" value="P:methylation"/>
    <property type="evidence" value="ECO:0007669"/>
    <property type="project" value="UniProtKB-KW"/>
</dbReference>
<dbReference type="OrthoDB" id="5520577at2"/>
<evidence type="ECO:0000313" key="7">
    <source>
        <dbReference type="Proteomes" id="UP000319859"/>
    </source>
</evidence>
<dbReference type="Proteomes" id="UP000319859">
    <property type="component" value="Unassembled WGS sequence"/>
</dbReference>
<dbReference type="GO" id="GO:0008168">
    <property type="term" value="F:methyltransferase activity"/>
    <property type="evidence" value="ECO:0007669"/>
    <property type="project" value="UniProtKB-KW"/>
</dbReference>